<gene>
    <name evidence="2" type="ORF">V6N12_055665</name>
</gene>
<reference evidence="2 3" key="1">
    <citation type="journal article" date="2024" name="G3 (Bethesda)">
        <title>Genome assembly of Hibiscus sabdariffa L. provides insights into metabolisms of medicinal natural products.</title>
        <authorList>
            <person name="Kim T."/>
        </authorList>
    </citation>
    <scope>NUCLEOTIDE SEQUENCE [LARGE SCALE GENOMIC DNA]</scope>
    <source>
        <strain evidence="2">TK-2024</strain>
        <tissue evidence="2">Old leaves</tissue>
    </source>
</reference>
<evidence type="ECO:0000256" key="1">
    <source>
        <dbReference type="SAM" id="MobiDB-lite"/>
    </source>
</evidence>
<feature type="region of interest" description="Disordered" evidence="1">
    <location>
        <begin position="15"/>
        <end position="52"/>
    </location>
</feature>
<evidence type="ECO:0000313" key="3">
    <source>
        <dbReference type="Proteomes" id="UP001472677"/>
    </source>
</evidence>
<dbReference type="PANTHER" id="PTHR33647">
    <property type="entry name" value="OS01G0793900 PROTEIN"/>
    <property type="match status" value="1"/>
</dbReference>
<feature type="compositionally biased region" description="Basic and acidic residues" evidence="1">
    <location>
        <begin position="22"/>
        <end position="50"/>
    </location>
</feature>
<accession>A0ABR2A7B7</accession>
<protein>
    <submittedName>
        <fullName evidence="2">Uncharacterized protein</fullName>
    </submittedName>
</protein>
<name>A0ABR2A7B7_9ROSI</name>
<dbReference type="PANTHER" id="PTHR33647:SF5">
    <property type="entry name" value="OS01G0793900 PROTEIN"/>
    <property type="match status" value="1"/>
</dbReference>
<keyword evidence="3" id="KW-1185">Reference proteome</keyword>
<organism evidence="2 3">
    <name type="scientific">Hibiscus sabdariffa</name>
    <name type="common">roselle</name>
    <dbReference type="NCBI Taxonomy" id="183260"/>
    <lineage>
        <taxon>Eukaryota</taxon>
        <taxon>Viridiplantae</taxon>
        <taxon>Streptophyta</taxon>
        <taxon>Embryophyta</taxon>
        <taxon>Tracheophyta</taxon>
        <taxon>Spermatophyta</taxon>
        <taxon>Magnoliopsida</taxon>
        <taxon>eudicotyledons</taxon>
        <taxon>Gunneridae</taxon>
        <taxon>Pentapetalae</taxon>
        <taxon>rosids</taxon>
        <taxon>malvids</taxon>
        <taxon>Malvales</taxon>
        <taxon>Malvaceae</taxon>
        <taxon>Malvoideae</taxon>
        <taxon>Hibiscus</taxon>
    </lineage>
</organism>
<evidence type="ECO:0000313" key="2">
    <source>
        <dbReference type="EMBL" id="KAK8488929.1"/>
    </source>
</evidence>
<comment type="caution">
    <text evidence="2">The sequence shown here is derived from an EMBL/GenBank/DDBJ whole genome shotgun (WGS) entry which is preliminary data.</text>
</comment>
<proteinExistence type="predicted"/>
<sequence length="147" mass="16334">MGNCLTSTKVVAQIDHDEYDYEEPRHGSRRQEPAKETAKVSDKDGADAALKKNKNKKKVVRFKLDEGSNADSGRTRGESNNGVVRVKFVVSQKELEQILSSGKDLSKCSSMEELVRIMRSRAGNCVSSDQGFHGAWRPALETVPEEH</sequence>
<dbReference type="Proteomes" id="UP001472677">
    <property type="component" value="Unassembled WGS sequence"/>
</dbReference>
<dbReference type="EMBL" id="JBBPBM010000963">
    <property type="protein sequence ID" value="KAK8488929.1"/>
    <property type="molecule type" value="Genomic_DNA"/>
</dbReference>